<protein>
    <recommendedName>
        <fullName evidence="3">Avidin family protein</fullName>
    </recommendedName>
</protein>
<gene>
    <name evidence="1" type="ORF">AX018_106114</name>
</gene>
<dbReference type="EMBL" id="QLTA01000061">
    <property type="protein sequence ID" value="RAR75873.1"/>
    <property type="molecule type" value="Genomic_DNA"/>
</dbReference>
<keyword evidence="2" id="KW-1185">Reference proteome</keyword>
<organism evidence="1 2">
    <name type="scientific">Paracidovorax anthurii</name>
    <dbReference type="NCBI Taxonomy" id="78229"/>
    <lineage>
        <taxon>Bacteria</taxon>
        <taxon>Pseudomonadati</taxon>
        <taxon>Pseudomonadota</taxon>
        <taxon>Betaproteobacteria</taxon>
        <taxon>Burkholderiales</taxon>
        <taxon>Comamonadaceae</taxon>
        <taxon>Paracidovorax</taxon>
    </lineage>
</organism>
<proteinExistence type="predicted"/>
<comment type="caution">
    <text evidence="1">The sequence shown here is derived from an EMBL/GenBank/DDBJ whole genome shotgun (WGS) entry which is preliminary data.</text>
</comment>
<evidence type="ECO:0008006" key="3">
    <source>
        <dbReference type="Google" id="ProtNLM"/>
    </source>
</evidence>
<sequence length="110" mass="11807">MIPEISGLWRSEQGGLPYRITQVDDRFVWETVHRNGVLETGIGGFLPGADEAAVGVADAAGARVPVDARWNFHGGAVGAKVRSASGQVVLQGLQAVRIEWSDGDHFQRVL</sequence>
<name>A0A328YRW3_9BURK</name>
<reference evidence="1 2" key="1">
    <citation type="submission" date="2018-06" db="EMBL/GenBank/DDBJ databases">
        <title>Genomic Encyclopedia of Archaeal and Bacterial Type Strains, Phase II (KMG-II): from individual species to whole genera.</title>
        <authorList>
            <person name="Goeker M."/>
        </authorList>
    </citation>
    <scope>NUCLEOTIDE SEQUENCE [LARGE SCALE GENOMIC DNA]</scope>
    <source>
        <strain evidence="1 2">CFPB 3232</strain>
    </source>
</reference>
<evidence type="ECO:0000313" key="2">
    <source>
        <dbReference type="Proteomes" id="UP000248856"/>
    </source>
</evidence>
<dbReference type="Proteomes" id="UP000248856">
    <property type="component" value="Unassembled WGS sequence"/>
</dbReference>
<evidence type="ECO:0000313" key="1">
    <source>
        <dbReference type="EMBL" id="RAR75873.1"/>
    </source>
</evidence>
<accession>A0A328YRW3</accession>
<dbReference type="AlphaFoldDB" id="A0A328YRW3"/>